<accession>A0A8J5J6I6</accession>
<evidence type="ECO:0000313" key="1">
    <source>
        <dbReference type="EMBL" id="KAG6965760.1"/>
    </source>
</evidence>
<dbReference type="AlphaFoldDB" id="A0A8J5J6I6"/>
<comment type="caution">
    <text evidence="1">The sequence shown here is derived from an EMBL/GenBank/DDBJ whole genome shotgun (WGS) entry which is preliminary data.</text>
</comment>
<keyword evidence="2" id="KW-1185">Reference proteome</keyword>
<name>A0A8J5J6I6_9STRA</name>
<dbReference type="EMBL" id="JAENGY010000326">
    <property type="protein sequence ID" value="KAG6965760.1"/>
    <property type="molecule type" value="Genomic_DNA"/>
</dbReference>
<gene>
    <name evidence="1" type="ORF">JG688_00007048</name>
</gene>
<dbReference type="Proteomes" id="UP000709295">
    <property type="component" value="Unassembled WGS sequence"/>
</dbReference>
<reference evidence="1" key="1">
    <citation type="submission" date="2021-01" db="EMBL/GenBank/DDBJ databases">
        <title>Phytophthora aleatoria, a newly-described species from Pinus radiata is distinct from Phytophthora cactorum isolates based on comparative genomics.</title>
        <authorList>
            <person name="Mcdougal R."/>
            <person name="Panda P."/>
            <person name="Williams N."/>
            <person name="Studholme D.J."/>
        </authorList>
    </citation>
    <scope>NUCLEOTIDE SEQUENCE</scope>
    <source>
        <strain evidence="1">NZFS 4037</strain>
    </source>
</reference>
<evidence type="ECO:0000313" key="2">
    <source>
        <dbReference type="Proteomes" id="UP000709295"/>
    </source>
</evidence>
<protein>
    <submittedName>
        <fullName evidence="1">Uncharacterized protein</fullName>
    </submittedName>
</protein>
<sequence length="214" mass="24687">MRGGWKLYDKRCFGSDFVSEPDDVHVLVERLLPPRDLTRPSSSCLERSSSMKKRQRLSRAFGLKELWAMTNPQLTQLPRKEQLAAFLDRPLPFMLELVDKELEQDLFDQNAPLIDCDRIANRLIAYCSMCSDGVDSDASKKTWSVVYISLLHITQDMCSGGNEIHIESFRDGMDETGLPTRNVAWAILSTLRIWYYYGVKRKISRKILKIHVQS</sequence>
<proteinExistence type="predicted"/>
<organism evidence="1 2">
    <name type="scientific">Phytophthora aleatoria</name>
    <dbReference type="NCBI Taxonomy" id="2496075"/>
    <lineage>
        <taxon>Eukaryota</taxon>
        <taxon>Sar</taxon>
        <taxon>Stramenopiles</taxon>
        <taxon>Oomycota</taxon>
        <taxon>Peronosporomycetes</taxon>
        <taxon>Peronosporales</taxon>
        <taxon>Peronosporaceae</taxon>
        <taxon>Phytophthora</taxon>
    </lineage>
</organism>